<feature type="transmembrane region" description="Helical" evidence="10">
    <location>
        <begin position="53"/>
        <end position="72"/>
    </location>
</feature>
<evidence type="ECO:0000313" key="12">
    <source>
        <dbReference type="EMBL" id="SES42682.1"/>
    </source>
</evidence>
<feature type="transmembrane region" description="Helical" evidence="10">
    <location>
        <begin position="349"/>
        <end position="369"/>
    </location>
</feature>
<evidence type="ECO:0000256" key="8">
    <source>
        <dbReference type="ARBA" id="ARBA00023136"/>
    </source>
</evidence>
<dbReference type="InterPro" id="IPR004705">
    <property type="entry name" value="Cation/H_exchanger_CPA1_bac"/>
</dbReference>
<keyword evidence="5 10" id="KW-1133">Transmembrane helix</keyword>
<keyword evidence="3 10" id="KW-1003">Cell membrane</keyword>
<dbReference type="Pfam" id="PF00999">
    <property type="entry name" value="Na_H_Exchanger"/>
    <property type="match status" value="1"/>
</dbReference>
<evidence type="ECO:0000256" key="2">
    <source>
        <dbReference type="ARBA" id="ARBA00022448"/>
    </source>
</evidence>
<dbReference type="Gene3D" id="6.10.140.1330">
    <property type="match status" value="1"/>
</dbReference>
<keyword evidence="9 10" id="KW-0739">Sodium transport</keyword>
<comment type="subcellular location">
    <subcellularLocation>
        <location evidence="1 10">Cell membrane</location>
        <topology evidence="1 10">Multi-pass membrane protein</topology>
    </subcellularLocation>
</comment>
<dbReference type="NCBIfam" id="TIGR00831">
    <property type="entry name" value="a_cpa1"/>
    <property type="match status" value="1"/>
</dbReference>
<evidence type="ECO:0000256" key="1">
    <source>
        <dbReference type="ARBA" id="ARBA00004651"/>
    </source>
</evidence>
<feature type="transmembrane region" description="Helical" evidence="10">
    <location>
        <begin position="185"/>
        <end position="204"/>
    </location>
</feature>
<keyword evidence="6 10" id="KW-0915">Sodium</keyword>
<keyword evidence="13" id="KW-1185">Reference proteome</keyword>
<keyword evidence="8 10" id="KW-0472">Membrane</keyword>
<evidence type="ECO:0000256" key="4">
    <source>
        <dbReference type="ARBA" id="ARBA00022692"/>
    </source>
</evidence>
<gene>
    <name evidence="12" type="ORF">SAMN05216199_3524</name>
</gene>
<dbReference type="Proteomes" id="UP000199019">
    <property type="component" value="Unassembled WGS sequence"/>
</dbReference>
<accession>A0A1H9X974</accession>
<organism evidence="12 13">
    <name type="scientific">Pedococcus cremeus</name>
    <dbReference type="NCBI Taxonomy" id="587636"/>
    <lineage>
        <taxon>Bacteria</taxon>
        <taxon>Bacillati</taxon>
        <taxon>Actinomycetota</taxon>
        <taxon>Actinomycetes</taxon>
        <taxon>Micrococcales</taxon>
        <taxon>Intrasporangiaceae</taxon>
        <taxon>Pedococcus</taxon>
    </lineage>
</organism>
<evidence type="ECO:0000259" key="11">
    <source>
        <dbReference type="PROSITE" id="PS50271"/>
    </source>
</evidence>
<name>A0A1H9X974_9MICO</name>
<dbReference type="PROSITE" id="PS50271">
    <property type="entry name" value="ZF_UBP"/>
    <property type="match status" value="1"/>
</dbReference>
<dbReference type="GO" id="GO:0051453">
    <property type="term" value="P:regulation of intracellular pH"/>
    <property type="evidence" value="ECO:0007669"/>
    <property type="project" value="TreeGrafter"/>
</dbReference>
<keyword evidence="2 10" id="KW-0813">Transport</keyword>
<keyword evidence="4 10" id="KW-0812">Transmembrane</keyword>
<dbReference type="InterPro" id="IPR018422">
    <property type="entry name" value="Cation/H_exchanger_CPA1"/>
</dbReference>
<dbReference type="GO" id="GO:0015385">
    <property type="term" value="F:sodium:proton antiporter activity"/>
    <property type="evidence" value="ECO:0007669"/>
    <property type="project" value="InterPro"/>
</dbReference>
<reference evidence="13" key="1">
    <citation type="submission" date="2016-10" db="EMBL/GenBank/DDBJ databases">
        <authorList>
            <person name="Varghese N."/>
            <person name="Submissions S."/>
        </authorList>
    </citation>
    <scope>NUCLEOTIDE SEQUENCE [LARGE SCALE GENOMIC DNA]</scope>
    <source>
        <strain evidence="13">CGMCC 1.6963</strain>
    </source>
</reference>
<dbReference type="STRING" id="587636.SAMN05216199_3524"/>
<comment type="similarity">
    <text evidence="10">Belongs to the monovalent cation:proton antiporter 1 (CPA1) transporter (TC 2.A.36) family.</text>
</comment>
<proteinExistence type="inferred from homology"/>
<evidence type="ECO:0000256" key="9">
    <source>
        <dbReference type="ARBA" id="ARBA00023201"/>
    </source>
</evidence>
<dbReference type="InterPro" id="IPR013083">
    <property type="entry name" value="Znf_RING/FYVE/PHD"/>
</dbReference>
<dbReference type="EMBL" id="FOHB01000007">
    <property type="protein sequence ID" value="SES42682.1"/>
    <property type="molecule type" value="Genomic_DNA"/>
</dbReference>
<dbReference type="PANTHER" id="PTHR10110">
    <property type="entry name" value="SODIUM/HYDROGEN EXCHANGER"/>
    <property type="match status" value="1"/>
</dbReference>
<evidence type="ECO:0000256" key="7">
    <source>
        <dbReference type="ARBA" id="ARBA00023065"/>
    </source>
</evidence>
<comment type="caution">
    <text evidence="10">Lacks conserved residue(s) required for the propagation of feature annotation.</text>
</comment>
<dbReference type="SUPFAM" id="SSF57850">
    <property type="entry name" value="RING/U-box"/>
    <property type="match status" value="1"/>
</dbReference>
<comment type="function">
    <text evidence="10">Na(+)/H(+) antiporter that extrudes sodium in exchange for external protons.</text>
</comment>
<feature type="transmembrane region" description="Helical" evidence="10">
    <location>
        <begin position="84"/>
        <end position="108"/>
    </location>
</feature>
<dbReference type="PANTHER" id="PTHR10110:SF86">
    <property type="entry name" value="SODIUM_HYDROGEN EXCHANGER 7"/>
    <property type="match status" value="1"/>
</dbReference>
<dbReference type="InterPro" id="IPR001607">
    <property type="entry name" value="Znf_UBP"/>
</dbReference>
<evidence type="ECO:0000256" key="3">
    <source>
        <dbReference type="ARBA" id="ARBA00022475"/>
    </source>
</evidence>
<dbReference type="Gene3D" id="3.30.40.10">
    <property type="entry name" value="Zinc/RING finger domain, C3HC4 (zinc finger)"/>
    <property type="match status" value="1"/>
</dbReference>
<feature type="transmembrane region" description="Helical" evidence="10">
    <location>
        <begin position="157"/>
        <end position="179"/>
    </location>
</feature>
<protein>
    <submittedName>
        <fullName evidence="12">Sodium/proton antiporter, CPA1 family</fullName>
    </submittedName>
</protein>
<dbReference type="AlphaFoldDB" id="A0A1H9X974"/>
<evidence type="ECO:0000313" key="13">
    <source>
        <dbReference type="Proteomes" id="UP000199019"/>
    </source>
</evidence>
<dbReference type="RefSeq" id="WP_245735866.1">
    <property type="nucleotide sequence ID" value="NZ_FOHB01000007.1"/>
</dbReference>
<dbReference type="GO" id="GO:0008270">
    <property type="term" value="F:zinc ion binding"/>
    <property type="evidence" value="ECO:0007669"/>
    <property type="project" value="InterPro"/>
</dbReference>
<dbReference type="InterPro" id="IPR006153">
    <property type="entry name" value="Cation/H_exchanger_TM"/>
</dbReference>
<feature type="transmembrane region" description="Helical" evidence="10">
    <location>
        <begin position="114"/>
        <end position="136"/>
    </location>
</feature>
<dbReference type="GO" id="GO:0098719">
    <property type="term" value="P:sodium ion import across plasma membrane"/>
    <property type="evidence" value="ECO:0007669"/>
    <property type="project" value="TreeGrafter"/>
</dbReference>
<dbReference type="Pfam" id="PF02148">
    <property type="entry name" value="zf-UBP"/>
    <property type="match status" value="1"/>
</dbReference>
<evidence type="ECO:0000256" key="6">
    <source>
        <dbReference type="ARBA" id="ARBA00023053"/>
    </source>
</evidence>
<evidence type="ECO:0000256" key="5">
    <source>
        <dbReference type="ARBA" id="ARBA00022989"/>
    </source>
</evidence>
<keyword evidence="10" id="KW-0050">Antiport</keyword>
<feature type="domain" description="UBP-type" evidence="11">
    <location>
        <begin position="542"/>
        <end position="626"/>
    </location>
</feature>
<keyword evidence="7 10" id="KW-0406">Ion transport</keyword>
<sequence>MTAVHLALTLLAVVATVTAVAGLSRRLGLSAPLALIVTGVVGSYLPFIPEPRLSSEVVLVGLLPPLLYAAAIRTSLVDFRANKAVIGSLSVGLVVFTALGVGVVAWWLLPIPFVVAFALGAVVAPPDAVAATAVARRIGLPRRLVTILEGESLVNDATALVSLRTAIAAVSATAAVSFGSVALDFGWAVLGGVAFGLAAAVVVGTVRRFVEDPVIDTSLSFMTPFLAYLPAEELHSSGVLAVVVAGLLLSHRSPVLQSAASRTSERINWATLQFLLENAVFLMIGLQMRRIVSGVASSDLGLGLIVGASVAVLLTVMLLRPVWVFPLSWLAPRIGGTTGGPVPWQHTTVLSWAAMRGVVTLAAALVLPLSTPHRDVLVFIAMVVTVGTLLVQGLTLPWVARRLGVRGPDLREDALAEATVLQQAVAAGLKVLDAVPEIDHHTAERLRQRAEDRTTAAWERLGRGREDENETPSEAYRRARLLTLAAERAELLRLRDSGAADHHVLSTVMVQLDIEESLLERLEDRSEAVRDTPLHAPESLAAACKHLEKYRRPVQPLTPRGCPDCEREGLVPVHLRLCLVCGNVGCCDSSVGRHAERHFKETGHPVIRSFEPGEAWRWCYVDEVLG</sequence>
<feature type="transmembrane region" description="Helical" evidence="10">
    <location>
        <begin position="300"/>
        <end position="323"/>
    </location>
</feature>
<evidence type="ECO:0000256" key="10">
    <source>
        <dbReference type="RuleBase" id="RU366002"/>
    </source>
</evidence>
<feature type="transmembrane region" description="Helical" evidence="10">
    <location>
        <begin position="376"/>
        <end position="400"/>
    </location>
</feature>
<dbReference type="GO" id="GO:0015386">
    <property type="term" value="F:potassium:proton antiporter activity"/>
    <property type="evidence" value="ECO:0007669"/>
    <property type="project" value="TreeGrafter"/>
</dbReference>
<dbReference type="GO" id="GO:0005886">
    <property type="term" value="C:plasma membrane"/>
    <property type="evidence" value="ECO:0007669"/>
    <property type="project" value="UniProtKB-SubCell"/>
</dbReference>